<dbReference type="Proteomes" id="UP000186230">
    <property type="component" value="Chromosome"/>
</dbReference>
<dbReference type="EMBL" id="CP016359">
    <property type="protein sequence ID" value="APU67296.1"/>
    <property type="molecule type" value="Genomic_DNA"/>
</dbReference>
<proteinExistence type="predicted"/>
<dbReference type="RefSeq" id="WP_083643188.1">
    <property type="nucleotide sequence ID" value="NZ_AMRU01000003.1"/>
</dbReference>
<gene>
    <name evidence="1" type="ORF">GRFL_0572</name>
</gene>
<sequence>MKPVNYILHLNGVLRKFYKDDRISPSHRSLYLAFFELWNQKHFPKTIMINSKQVMAIAKIRSRTTYHKLLQELKLWGYLQYHPSTSPKNGSLVEMFRFDTPIIQKMDRISSETEQLPVQKMVSFNKHINKRILNSFKQSCPENEQVVITYFKSEKRGSLEARKFYNFYESIGWKLNGKNPITNWKACAQNWMIKADEIKNDQNSKALSQIKDRFQSGRNKNYGEPL</sequence>
<dbReference type="KEGG" id="gfl:GRFL_0572"/>
<protein>
    <submittedName>
        <fullName evidence="1">Uncharacterized protein</fullName>
    </submittedName>
</protein>
<dbReference type="OrthoDB" id="1442826at2"/>
<organism evidence="1 2">
    <name type="scientific">Christiangramia flava JLT2011</name>
    <dbReference type="NCBI Taxonomy" id="1229726"/>
    <lineage>
        <taxon>Bacteria</taxon>
        <taxon>Pseudomonadati</taxon>
        <taxon>Bacteroidota</taxon>
        <taxon>Flavobacteriia</taxon>
        <taxon>Flavobacteriales</taxon>
        <taxon>Flavobacteriaceae</taxon>
        <taxon>Christiangramia</taxon>
    </lineage>
</organism>
<dbReference type="AlphaFoldDB" id="A0A1L7I112"/>
<dbReference type="STRING" id="1229726.GRFL_0572"/>
<reference evidence="1 2" key="1">
    <citation type="submission" date="2016-07" db="EMBL/GenBank/DDBJ databases">
        <title>Multi-omics approach to identify versatile polysaccharide utilization systems of a marine flavobacterium Gramella flava.</title>
        <authorList>
            <person name="Tang K."/>
        </authorList>
    </citation>
    <scope>NUCLEOTIDE SEQUENCE [LARGE SCALE GENOMIC DNA]</scope>
    <source>
        <strain evidence="1 2">JLT2011</strain>
    </source>
</reference>
<evidence type="ECO:0000313" key="2">
    <source>
        <dbReference type="Proteomes" id="UP000186230"/>
    </source>
</evidence>
<evidence type="ECO:0000313" key="1">
    <source>
        <dbReference type="EMBL" id="APU67296.1"/>
    </source>
</evidence>
<keyword evidence="2" id="KW-1185">Reference proteome</keyword>
<accession>A0A1L7I112</accession>
<name>A0A1L7I112_9FLAO</name>